<evidence type="ECO:0000259" key="2">
    <source>
        <dbReference type="Pfam" id="PF02974"/>
    </source>
</evidence>
<proteinExistence type="predicted"/>
<reference evidence="3 4" key="1">
    <citation type="journal article" date="2014" name="Mol. Plant Microbe Interact.">
        <title>The complete genome sequence of Candidatus Liberibacter americanus, associated with citrus Huanglongbing.</title>
        <authorList>
            <person name="Wulff N.A."/>
            <person name="Zhang S."/>
            <person name="Setubal J.C."/>
            <person name="Almeida N.F."/>
            <person name="Martins E.C."/>
            <person name="Harakava R."/>
            <person name="Kumar D."/>
            <person name="Rangel L.T."/>
            <person name="Foissac X."/>
            <person name="Bove J."/>
            <person name="Gabriel D.W."/>
        </authorList>
    </citation>
    <scope>NUCLEOTIDE SEQUENCE [LARGE SCALE GENOMIC DNA]</scope>
    <source>
        <strain evidence="3 4">Sao Paulo</strain>
    </source>
</reference>
<dbReference type="PATRIC" id="fig|1261131.3.peg.739"/>
<organism evidence="3 4">
    <name type="scientific">Candidatus Liberibacter americanus str. Sao Paulo</name>
    <dbReference type="NCBI Taxonomy" id="1261131"/>
    <lineage>
        <taxon>Bacteria</taxon>
        <taxon>Pseudomonadati</taxon>
        <taxon>Pseudomonadota</taxon>
        <taxon>Alphaproteobacteria</taxon>
        <taxon>Hyphomicrobiales</taxon>
        <taxon>Rhizobiaceae</taxon>
        <taxon>Liberibacter</taxon>
    </lineage>
</organism>
<dbReference type="InterPro" id="IPR021140">
    <property type="entry name" value="Inh/Omp19"/>
</dbReference>
<feature type="domain" description="Alkaline proteinase inhibitor/ Outer membrane lipoprotein Omp19" evidence="2">
    <location>
        <begin position="75"/>
        <end position="159"/>
    </location>
</feature>
<dbReference type="GO" id="GO:0004866">
    <property type="term" value="F:endopeptidase inhibitor activity"/>
    <property type="evidence" value="ECO:0007669"/>
    <property type="project" value="InterPro"/>
</dbReference>
<keyword evidence="1" id="KW-0732">Signal</keyword>
<dbReference type="STRING" id="1261131.lam_775"/>
<evidence type="ECO:0000313" key="3">
    <source>
        <dbReference type="EMBL" id="AHA28118.1"/>
    </source>
</evidence>
<dbReference type="HOGENOM" id="CLU_1624127_0_0_5"/>
<evidence type="ECO:0000313" key="4">
    <source>
        <dbReference type="Proteomes" id="UP000017862"/>
    </source>
</evidence>
<dbReference type="Proteomes" id="UP000017862">
    <property type="component" value="Chromosome"/>
</dbReference>
<sequence length="163" mass="18926">MQYCRFFLLFCCITLSSGCINLEYFDFFSKKKQGDANFPIIESETLPPPVSEYELSNVKNIPVPSTDYYALKVYMIGAWKMSYQDTECDVILTLTKFKKNFRGTSRDCYGKLALLSAWNIVDDQLELKNFRGDNIIVLDKIDDQHFEGRFSGKDETVYLVRKV</sequence>
<dbReference type="InterPro" id="IPR016085">
    <property type="entry name" value="Protease_inh_B-barrel_dom"/>
</dbReference>
<dbReference type="Gene3D" id="2.40.128.10">
    <property type="match status" value="1"/>
</dbReference>
<keyword evidence="4" id="KW-1185">Reference proteome</keyword>
<dbReference type="Pfam" id="PF02974">
    <property type="entry name" value="Inh"/>
    <property type="match status" value="1"/>
</dbReference>
<dbReference type="PROSITE" id="PS51257">
    <property type="entry name" value="PROKAR_LIPOPROTEIN"/>
    <property type="match status" value="1"/>
</dbReference>
<name>U6B5M8_9HYPH</name>
<dbReference type="AlphaFoldDB" id="U6B5M8"/>
<dbReference type="SUPFAM" id="SSF50882">
    <property type="entry name" value="beta-Barrel protease inhibitors"/>
    <property type="match status" value="1"/>
</dbReference>
<evidence type="ECO:0000256" key="1">
    <source>
        <dbReference type="ARBA" id="ARBA00022729"/>
    </source>
</evidence>
<dbReference type="EMBL" id="CP006604">
    <property type="protein sequence ID" value="AHA28118.1"/>
    <property type="molecule type" value="Genomic_DNA"/>
</dbReference>
<protein>
    <recommendedName>
        <fullName evidence="2">Alkaline proteinase inhibitor/ Outer membrane lipoprotein Omp19 domain-containing protein</fullName>
    </recommendedName>
</protein>
<accession>U6B5M8</accession>
<gene>
    <name evidence="3" type="ORF">lam_775</name>
</gene>
<dbReference type="KEGG" id="lar:lam_775"/>